<protein>
    <recommendedName>
        <fullName evidence="8">BZIP domain-containing protein</fullName>
    </recommendedName>
</protein>
<dbReference type="Pfam" id="PF00170">
    <property type="entry name" value="bZIP_1"/>
    <property type="match status" value="1"/>
</dbReference>
<gene>
    <name evidence="9" type="ORF">HPULCUR_003028</name>
</gene>
<dbReference type="PRINTS" id="PR00043">
    <property type="entry name" value="LEUZIPPRJUN"/>
</dbReference>
<dbReference type="InterPro" id="IPR002112">
    <property type="entry name" value="Leuzip_Jun"/>
</dbReference>
<evidence type="ECO:0000256" key="6">
    <source>
        <dbReference type="SAM" id="Coils"/>
    </source>
</evidence>
<feature type="coiled-coil region" evidence="6">
    <location>
        <begin position="118"/>
        <end position="145"/>
    </location>
</feature>
<dbReference type="Proteomes" id="UP001476247">
    <property type="component" value="Unassembled WGS sequence"/>
</dbReference>
<comment type="subcellular location">
    <subcellularLocation>
        <location evidence="1">Nucleus</location>
    </subcellularLocation>
</comment>
<keyword evidence="3" id="KW-0238">DNA-binding</keyword>
<evidence type="ECO:0000256" key="2">
    <source>
        <dbReference type="ARBA" id="ARBA00023015"/>
    </source>
</evidence>
<dbReference type="InterPro" id="IPR051027">
    <property type="entry name" value="bZIP_transcription_factors"/>
</dbReference>
<evidence type="ECO:0000313" key="9">
    <source>
        <dbReference type="EMBL" id="GAA5797637.1"/>
    </source>
</evidence>
<evidence type="ECO:0000256" key="1">
    <source>
        <dbReference type="ARBA" id="ARBA00004123"/>
    </source>
</evidence>
<evidence type="ECO:0000256" key="5">
    <source>
        <dbReference type="ARBA" id="ARBA00023242"/>
    </source>
</evidence>
<dbReference type="Gene3D" id="1.20.5.170">
    <property type="match status" value="1"/>
</dbReference>
<evidence type="ECO:0000313" key="10">
    <source>
        <dbReference type="Proteomes" id="UP001476247"/>
    </source>
</evidence>
<proteinExistence type="predicted"/>
<organism evidence="9 10">
    <name type="scientific">Helicostylum pulchrum</name>
    <dbReference type="NCBI Taxonomy" id="562976"/>
    <lineage>
        <taxon>Eukaryota</taxon>
        <taxon>Fungi</taxon>
        <taxon>Fungi incertae sedis</taxon>
        <taxon>Mucoromycota</taxon>
        <taxon>Mucoromycotina</taxon>
        <taxon>Mucoromycetes</taxon>
        <taxon>Mucorales</taxon>
        <taxon>Mucorineae</taxon>
        <taxon>Mucoraceae</taxon>
        <taxon>Helicostylum</taxon>
    </lineage>
</organism>
<feature type="compositionally biased region" description="Low complexity" evidence="7">
    <location>
        <begin position="50"/>
        <end position="62"/>
    </location>
</feature>
<dbReference type="InterPro" id="IPR046347">
    <property type="entry name" value="bZIP_sf"/>
</dbReference>
<accession>A0ABP9XSA0</accession>
<keyword evidence="10" id="KW-1185">Reference proteome</keyword>
<sequence>MIWTDIQQSMYSTHNFFNNNITDNDNNTSLANDTIQPTTLKRQSLINSNSYNSTRTDSMSSSTEEDDYSATSRHTNLKRKASMDNNESEDNTDEKRKNFLEKNRQAALKCRQRKKQWLKSLQERVEYLSNDNEQLQLQANVMRDEVLSLRSLLMVHKDCHINTNNPMLVQQRHLPIQQSTQRNNIVSAPTTKMI</sequence>
<name>A0ABP9XSA0_9FUNG</name>
<dbReference type="InterPro" id="IPR004827">
    <property type="entry name" value="bZIP"/>
</dbReference>
<dbReference type="CDD" id="cd14687">
    <property type="entry name" value="bZIP_ATF2"/>
    <property type="match status" value="1"/>
</dbReference>
<evidence type="ECO:0000256" key="7">
    <source>
        <dbReference type="SAM" id="MobiDB-lite"/>
    </source>
</evidence>
<dbReference type="PROSITE" id="PS50217">
    <property type="entry name" value="BZIP"/>
    <property type="match status" value="1"/>
</dbReference>
<comment type="caution">
    <text evidence="9">The sequence shown here is derived from an EMBL/GenBank/DDBJ whole genome shotgun (WGS) entry which is preliminary data.</text>
</comment>
<dbReference type="SUPFAM" id="SSF57959">
    <property type="entry name" value="Leucine zipper domain"/>
    <property type="match status" value="1"/>
</dbReference>
<dbReference type="SMART" id="SM00338">
    <property type="entry name" value="BRLZ"/>
    <property type="match status" value="1"/>
</dbReference>
<feature type="region of interest" description="Disordered" evidence="7">
    <location>
        <begin position="41"/>
        <end position="97"/>
    </location>
</feature>
<dbReference type="EMBL" id="BAABUJ010000008">
    <property type="protein sequence ID" value="GAA5797637.1"/>
    <property type="molecule type" value="Genomic_DNA"/>
</dbReference>
<keyword evidence="6" id="KW-0175">Coiled coil</keyword>
<evidence type="ECO:0000256" key="4">
    <source>
        <dbReference type="ARBA" id="ARBA00023163"/>
    </source>
</evidence>
<feature type="domain" description="BZIP" evidence="8">
    <location>
        <begin position="93"/>
        <end position="156"/>
    </location>
</feature>
<keyword evidence="4" id="KW-0804">Transcription</keyword>
<evidence type="ECO:0000259" key="8">
    <source>
        <dbReference type="PROSITE" id="PS50217"/>
    </source>
</evidence>
<keyword evidence="5" id="KW-0539">Nucleus</keyword>
<evidence type="ECO:0000256" key="3">
    <source>
        <dbReference type="ARBA" id="ARBA00023125"/>
    </source>
</evidence>
<reference evidence="9 10" key="1">
    <citation type="submission" date="2024-04" db="EMBL/GenBank/DDBJ databases">
        <title>genome sequences of Mucor flavus KT1a and Helicostylum pulchrum KT1b strains isolation_sourced from the surface of a dry-aged beef.</title>
        <authorList>
            <person name="Toyotome T."/>
            <person name="Hosono M."/>
            <person name="Torimaru M."/>
            <person name="Fukuda K."/>
            <person name="Mikami N."/>
        </authorList>
    </citation>
    <scope>NUCLEOTIDE SEQUENCE [LARGE SCALE GENOMIC DNA]</scope>
    <source>
        <strain evidence="9 10">KT1b</strain>
    </source>
</reference>
<keyword evidence="2" id="KW-0805">Transcription regulation</keyword>
<dbReference type="PANTHER" id="PTHR19304">
    <property type="entry name" value="CYCLIC-AMP RESPONSE ELEMENT BINDING PROTEIN"/>
    <property type="match status" value="1"/>
</dbReference>